<dbReference type="InterPro" id="IPR006887">
    <property type="entry name" value="P4R3-like_central_dom"/>
</dbReference>
<proteinExistence type="inferred from homology"/>
<dbReference type="AlphaFoldDB" id="A0A5N4C2X9"/>
<dbReference type="InterPro" id="IPR011993">
    <property type="entry name" value="PH-like_dom_sf"/>
</dbReference>
<dbReference type="Gene3D" id="2.30.29.30">
    <property type="entry name" value="Pleckstrin-homology domain (PH domain)/Phosphotyrosine-binding domain (PTB)"/>
    <property type="match status" value="1"/>
</dbReference>
<name>A0A5N4C2X9_CAMDR</name>
<dbReference type="InterPro" id="IPR016024">
    <property type="entry name" value="ARM-type_fold"/>
</dbReference>
<reference evidence="5 6" key="1">
    <citation type="journal article" date="2019" name="Mol. Ecol. Resour.">
        <title>Improving Illumina assemblies with Hi-C and long reads: an example with the North African dromedary.</title>
        <authorList>
            <person name="Elbers J.P."/>
            <person name="Rogers M.F."/>
            <person name="Perelman P.L."/>
            <person name="Proskuryakova A.A."/>
            <person name="Serdyukova N.A."/>
            <person name="Johnson W.E."/>
            <person name="Horin P."/>
            <person name="Corander J."/>
            <person name="Murphy D."/>
            <person name="Burger P.A."/>
        </authorList>
    </citation>
    <scope>NUCLEOTIDE SEQUENCE [LARGE SCALE GENOMIC DNA]</scope>
    <source>
        <strain evidence="5">Drom800</strain>
        <tissue evidence="5">Blood</tissue>
    </source>
</reference>
<dbReference type="PANTHER" id="PTHR23318:SF19">
    <property type="entry name" value="PROTEIN PPP4R3C"/>
    <property type="match status" value="1"/>
</dbReference>
<dbReference type="PANTHER" id="PTHR23318">
    <property type="entry name" value="ATP SYNTHASE GAMMA-RELATED"/>
    <property type="match status" value="1"/>
</dbReference>
<comment type="caution">
    <text evidence="5">The sequence shown here is derived from an EMBL/GenBank/DDBJ whole genome shotgun (WGS) entry which is preliminary data.</text>
</comment>
<dbReference type="InterPro" id="IPR051137">
    <property type="entry name" value="PP4R3-like"/>
</dbReference>
<dbReference type="GO" id="GO:0072542">
    <property type="term" value="F:protein phosphatase activator activity"/>
    <property type="evidence" value="ECO:0007669"/>
    <property type="project" value="TreeGrafter"/>
</dbReference>
<dbReference type="STRING" id="9838.ENSCDRP00005012649"/>
<evidence type="ECO:0000259" key="3">
    <source>
        <dbReference type="Pfam" id="PF04802"/>
    </source>
</evidence>
<dbReference type="SUPFAM" id="SSF48371">
    <property type="entry name" value="ARM repeat"/>
    <property type="match status" value="1"/>
</dbReference>
<feature type="compositionally biased region" description="Acidic residues" evidence="2">
    <location>
        <begin position="839"/>
        <end position="849"/>
    </location>
</feature>
<feature type="domain" description="PP4R3 EVH1-like" evidence="4">
    <location>
        <begin position="84"/>
        <end position="180"/>
    </location>
</feature>
<dbReference type="EMBL" id="JWIN03000037">
    <property type="protein sequence ID" value="KAB1253208.1"/>
    <property type="molecule type" value="Genomic_DNA"/>
</dbReference>
<evidence type="ECO:0000256" key="2">
    <source>
        <dbReference type="SAM" id="MobiDB-lite"/>
    </source>
</evidence>
<dbReference type="InterPro" id="IPR055236">
    <property type="entry name" value="EVH1_PP4R3"/>
</dbReference>
<comment type="similarity">
    <text evidence="1">Belongs to the SMEK family.</text>
</comment>
<dbReference type="Pfam" id="PF04802">
    <property type="entry name" value="PP4R3"/>
    <property type="match status" value="1"/>
</dbReference>
<dbReference type="Pfam" id="PF22972">
    <property type="entry name" value="EVH1_PP4R3"/>
    <property type="match status" value="1"/>
</dbReference>
<evidence type="ECO:0000313" key="5">
    <source>
        <dbReference type="EMBL" id="KAB1253208.1"/>
    </source>
</evidence>
<dbReference type="Proteomes" id="UP000299084">
    <property type="component" value="Unassembled WGS sequence"/>
</dbReference>
<dbReference type="GO" id="GO:0006974">
    <property type="term" value="P:DNA damage response"/>
    <property type="evidence" value="ECO:0007669"/>
    <property type="project" value="TreeGrafter"/>
</dbReference>
<feature type="region of interest" description="Disordered" evidence="2">
    <location>
        <begin position="817"/>
        <end position="859"/>
    </location>
</feature>
<dbReference type="SUPFAM" id="SSF50729">
    <property type="entry name" value="PH domain-like"/>
    <property type="match status" value="1"/>
</dbReference>
<organism evidence="5 6">
    <name type="scientific">Camelus dromedarius</name>
    <name type="common">Dromedary</name>
    <name type="synonym">Arabian camel</name>
    <dbReference type="NCBI Taxonomy" id="9838"/>
    <lineage>
        <taxon>Eukaryota</taxon>
        <taxon>Metazoa</taxon>
        <taxon>Chordata</taxon>
        <taxon>Craniata</taxon>
        <taxon>Vertebrata</taxon>
        <taxon>Euteleostomi</taxon>
        <taxon>Mammalia</taxon>
        <taxon>Eutheria</taxon>
        <taxon>Laurasiatheria</taxon>
        <taxon>Artiodactyla</taxon>
        <taxon>Tylopoda</taxon>
        <taxon>Camelidae</taxon>
        <taxon>Camelus</taxon>
    </lineage>
</organism>
<dbReference type="GO" id="GO:0005654">
    <property type="term" value="C:nucleoplasm"/>
    <property type="evidence" value="ECO:0007669"/>
    <property type="project" value="TreeGrafter"/>
</dbReference>
<accession>A0A5N4C2X9</accession>
<evidence type="ECO:0000313" key="6">
    <source>
        <dbReference type="Proteomes" id="UP000299084"/>
    </source>
</evidence>
<protein>
    <submittedName>
        <fullName evidence="5">Serine/threonine-protein phosphatase 4 regulatory subunit 3B</fullName>
    </submittedName>
</protein>
<dbReference type="GO" id="GO:0030289">
    <property type="term" value="C:protein phosphatase 4 complex"/>
    <property type="evidence" value="ECO:0007669"/>
    <property type="project" value="TreeGrafter"/>
</dbReference>
<feature type="domain" description="Serine/threonine-protein phosphatase 4 regulatory subunit 3-like central" evidence="3">
    <location>
        <begin position="223"/>
        <end position="728"/>
    </location>
</feature>
<gene>
    <name evidence="5" type="ORF">Cadr_000003563</name>
</gene>
<keyword evidence="6" id="KW-1185">Reference proteome</keyword>
<evidence type="ECO:0000259" key="4">
    <source>
        <dbReference type="Pfam" id="PF22972"/>
    </source>
</evidence>
<sequence>MEARSSGTPGEPWDSGGTLRNHQGPDDHPFSSMFCCDFPDQPPRPPSLAPQRWRPLIQGTQEAGTRAEARAGVKRPEVAMADKRRRVKVYMMSDDQLWDELGTGYLLPTYEERLRGLSLLVQSESDGSLILESKINLNTPYQRKRENLIIWYEAENRGMAIIFQDPASCYEIWKDICKVQGKDPSVEITEDLLDESEEEQCDDLPETSEQLGLPNCELSKLEQIAALVTAGLTSPLRKERLALVLENENYIKKLLQLFHTCENLEDTQGLHYLHDIIKGILCLNKKSLFEILFSDEYIMDVVGCLEHEPTLAQPRRHREFLTQNAKFKEVIPITNCELRQKIHQTYRVQYIHDILVSKPSVFKENLFSTITTFIFLNKVEIVSMLQENDKFLAEGFAQLRDKTTDIDKRRELVFFFKEFCAFSQTLQPQSKDTLFKTLTQLGILPALKIVMATDDLQIKSAATDIFAYLVEYSPSIIRGFIMEEAQQSEDGNLFINLVIEQMICDTDPELGGAIHLMELLRELLDPYNMLATPTKCERSEFLNFFYKRCMHNLIVPLLSTTSEDVCEEDNIVGADQNNKNHLNNYQTAQLLALILELLTFCVQHHTYYIKYYIFRKDLLRRVLILMNSKHTFLILCALRFMRRMIGLKDELYNHYIIKGNLFEPVVNALLDNGTRYNMLNSAVIELFEYIRVENIKSLVAHVVENFYKTLESIEYVQTFKGLKIQYEQEKDQQIQIQKTLHSILYSKVFCRDSSVLEEKEEMNFKENIEEGEADMPPLEGEFQDCCDKFTEAKKTKENEDKVDLPKRISFGDLKFTSSHSADTASSRASNPSTISLVDYSDDEEEDKEDETSLRKRPRL</sequence>
<feature type="region of interest" description="Disordered" evidence="2">
    <location>
        <begin position="1"/>
        <end position="34"/>
    </location>
</feature>
<feature type="compositionally biased region" description="Polar residues" evidence="2">
    <location>
        <begin position="817"/>
        <end position="835"/>
    </location>
</feature>
<evidence type="ECO:0000256" key="1">
    <source>
        <dbReference type="ARBA" id="ARBA00008809"/>
    </source>
</evidence>